<name>A0A927R9E6_9ACTN</name>
<dbReference type="RefSeq" id="WP_192769139.1">
    <property type="nucleotide sequence ID" value="NZ_JADBEB010000001.1"/>
</dbReference>
<proteinExistence type="predicted"/>
<comment type="caution">
    <text evidence="1">The sequence shown here is derived from an EMBL/GenBank/DDBJ whole genome shotgun (WGS) entry which is preliminary data.</text>
</comment>
<gene>
    <name evidence="1" type="ORF">H4W31_005359</name>
</gene>
<accession>A0A927R9E6</accession>
<protein>
    <submittedName>
        <fullName evidence="1">Uncharacterized protein</fullName>
    </submittedName>
</protein>
<organism evidence="1 2">
    <name type="scientific">Plantactinospora soyae</name>
    <dbReference type="NCBI Taxonomy" id="1544732"/>
    <lineage>
        <taxon>Bacteria</taxon>
        <taxon>Bacillati</taxon>
        <taxon>Actinomycetota</taxon>
        <taxon>Actinomycetes</taxon>
        <taxon>Micromonosporales</taxon>
        <taxon>Micromonosporaceae</taxon>
        <taxon>Plantactinospora</taxon>
    </lineage>
</organism>
<evidence type="ECO:0000313" key="1">
    <source>
        <dbReference type="EMBL" id="MBE1489721.1"/>
    </source>
</evidence>
<dbReference type="Proteomes" id="UP000649753">
    <property type="component" value="Unassembled WGS sequence"/>
</dbReference>
<dbReference type="AlphaFoldDB" id="A0A927R9E6"/>
<keyword evidence="2" id="KW-1185">Reference proteome</keyword>
<evidence type="ECO:0000313" key="2">
    <source>
        <dbReference type="Proteomes" id="UP000649753"/>
    </source>
</evidence>
<reference evidence="1" key="1">
    <citation type="submission" date="2020-10" db="EMBL/GenBank/DDBJ databases">
        <title>Sequencing the genomes of 1000 actinobacteria strains.</title>
        <authorList>
            <person name="Klenk H.-P."/>
        </authorList>
    </citation>
    <scope>NUCLEOTIDE SEQUENCE</scope>
    <source>
        <strain evidence="1">DSM 46832</strain>
    </source>
</reference>
<dbReference type="EMBL" id="JADBEB010000001">
    <property type="protein sequence ID" value="MBE1489721.1"/>
    <property type="molecule type" value="Genomic_DNA"/>
</dbReference>
<sequence length="55" mass="5910">MSRRRPGGGPGPLQDLLTRAPAAQVTVEACPLSVYDQIAQASPFTNRPHLKDVPK</sequence>